<proteinExistence type="predicted"/>
<accession>A0A5C6ECD9</accession>
<protein>
    <submittedName>
        <fullName evidence="1">Uncharacterized protein</fullName>
    </submittedName>
</protein>
<keyword evidence="2" id="KW-1185">Reference proteome</keyword>
<comment type="caution">
    <text evidence="1">The sequence shown here is derived from an EMBL/GenBank/DDBJ whole genome shotgun (WGS) entry which is preliminary data.</text>
</comment>
<sequence length="85" mass="9283">MEIAKKQATTAPMPLAINEIGQPAFHRIRQANKTETFNPIAIPGNPRASGHEARPVNNTTAKPIVVASIGPNRISHFFIVEFLII</sequence>
<dbReference type="EMBL" id="SJPX01000006">
    <property type="protein sequence ID" value="TWU46558.1"/>
    <property type="molecule type" value="Genomic_DNA"/>
</dbReference>
<reference evidence="1 2" key="1">
    <citation type="submission" date="2019-02" db="EMBL/GenBank/DDBJ databases">
        <title>Deep-cultivation of Planctomycetes and their phenomic and genomic characterization uncovers novel biology.</title>
        <authorList>
            <person name="Wiegand S."/>
            <person name="Jogler M."/>
            <person name="Boedeker C."/>
            <person name="Pinto D."/>
            <person name="Vollmers J."/>
            <person name="Rivas-Marin E."/>
            <person name="Kohn T."/>
            <person name="Peeters S.H."/>
            <person name="Heuer A."/>
            <person name="Rast P."/>
            <person name="Oberbeckmann S."/>
            <person name="Bunk B."/>
            <person name="Jeske O."/>
            <person name="Meyerdierks A."/>
            <person name="Storesund J.E."/>
            <person name="Kallscheuer N."/>
            <person name="Luecker S."/>
            <person name="Lage O.M."/>
            <person name="Pohl T."/>
            <person name="Merkel B.J."/>
            <person name="Hornburger P."/>
            <person name="Mueller R.-W."/>
            <person name="Bruemmer F."/>
            <person name="Labrenz M."/>
            <person name="Spormann A.M."/>
            <person name="Op Den Camp H."/>
            <person name="Overmann J."/>
            <person name="Amann R."/>
            <person name="Jetten M.S.M."/>
            <person name="Mascher T."/>
            <person name="Medema M.H."/>
            <person name="Devos D.P."/>
            <person name="Kaster A.-K."/>
            <person name="Ovreas L."/>
            <person name="Rohde M."/>
            <person name="Galperin M.Y."/>
            <person name="Jogler C."/>
        </authorList>
    </citation>
    <scope>NUCLEOTIDE SEQUENCE [LARGE SCALE GENOMIC DNA]</scope>
    <source>
        <strain evidence="1 2">Poly59</strain>
    </source>
</reference>
<name>A0A5C6ECD9_9BACT</name>
<dbReference type="AlphaFoldDB" id="A0A5C6ECD9"/>
<evidence type="ECO:0000313" key="2">
    <source>
        <dbReference type="Proteomes" id="UP000317977"/>
    </source>
</evidence>
<dbReference type="Proteomes" id="UP000317977">
    <property type="component" value="Unassembled WGS sequence"/>
</dbReference>
<evidence type="ECO:0000313" key="1">
    <source>
        <dbReference type="EMBL" id="TWU46558.1"/>
    </source>
</evidence>
<organism evidence="1 2">
    <name type="scientific">Rubripirellula reticaptiva</name>
    <dbReference type="NCBI Taxonomy" id="2528013"/>
    <lineage>
        <taxon>Bacteria</taxon>
        <taxon>Pseudomonadati</taxon>
        <taxon>Planctomycetota</taxon>
        <taxon>Planctomycetia</taxon>
        <taxon>Pirellulales</taxon>
        <taxon>Pirellulaceae</taxon>
        <taxon>Rubripirellula</taxon>
    </lineage>
</organism>
<gene>
    <name evidence="1" type="ORF">Poly59_55310</name>
</gene>